<evidence type="ECO:0000313" key="2">
    <source>
        <dbReference type="EMBL" id="KAG0563040.1"/>
    </source>
</evidence>
<feature type="region of interest" description="Disordered" evidence="1">
    <location>
        <begin position="464"/>
        <end position="483"/>
    </location>
</feature>
<feature type="region of interest" description="Disordered" evidence="1">
    <location>
        <begin position="411"/>
        <end position="443"/>
    </location>
</feature>
<evidence type="ECO:0000313" key="3">
    <source>
        <dbReference type="Proteomes" id="UP000822688"/>
    </source>
</evidence>
<feature type="compositionally biased region" description="Basic and acidic residues" evidence="1">
    <location>
        <begin position="464"/>
        <end position="474"/>
    </location>
</feature>
<proteinExistence type="predicted"/>
<feature type="region of interest" description="Disordered" evidence="1">
    <location>
        <begin position="250"/>
        <end position="278"/>
    </location>
</feature>
<feature type="region of interest" description="Disordered" evidence="1">
    <location>
        <begin position="178"/>
        <end position="207"/>
    </location>
</feature>
<organism evidence="2 3">
    <name type="scientific">Ceratodon purpureus</name>
    <name type="common">Fire moss</name>
    <name type="synonym">Dicranum purpureum</name>
    <dbReference type="NCBI Taxonomy" id="3225"/>
    <lineage>
        <taxon>Eukaryota</taxon>
        <taxon>Viridiplantae</taxon>
        <taxon>Streptophyta</taxon>
        <taxon>Embryophyta</taxon>
        <taxon>Bryophyta</taxon>
        <taxon>Bryophytina</taxon>
        <taxon>Bryopsida</taxon>
        <taxon>Dicranidae</taxon>
        <taxon>Pseudoditrichales</taxon>
        <taxon>Ditrichaceae</taxon>
        <taxon>Ceratodon</taxon>
    </lineage>
</organism>
<evidence type="ECO:0000256" key="1">
    <source>
        <dbReference type="SAM" id="MobiDB-lite"/>
    </source>
</evidence>
<protein>
    <submittedName>
        <fullName evidence="2">Uncharacterized protein</fullName>
    </submittedName>
</protein>
<name>A0A8T0GVJ0_CERPU</name>
<feature type="compositionally biased region" description="Low complexity" evidence="1">
    <location>
        <begin position="263"/>
        <end position="273"/>
    </location>
</feature>
<gene>
    <name evidence="2" type="ORF">KC19_9G192300</name>
</gene>
<sequence>MGPNLKLRKPFIWQDEMMEVRELFRRVDRVRKSRFTGFSTWESPPPSADTLSRNRLRRRRALCSVELSHLNYKEAPFESLNHLQNIRGMCTRIQRQDYPMERRKKYVDLISRPPLLRRPVTSASVERRGFKRPPFEVGRPYSAPTISIPNINNDSTPNLGPVPLQYAAPKLTTLFDITQKSRSTSRSSTRKSYNVQQSTYNQCPSTTTSKLHVANNCPIPRCALSSEQNLSRTSKSTEDIETYGQIGLNSNFEMSNNKDHQSLSRSSKSLKNNINTTTEPSTNGINYCNSHISNLESNERFNTSAYCGWSTNDDMMASSDIYSTSTFNCTSQTSGLSLSLRDTHVTSNLKGIERDKPSFIRPISDYCSVLNGATEKCFQSKNNSQDSFPLKTPLFKGLVCDDSEEFNYHDNFHKRPSTPPLGVNHIDSDESKPSKIKGGYSATHSVHERNVQNIDAKDDLMKNDHNSSLHDTKKQTSNHNITLDSDSNSPCSMLDENVGFVGQTSTTLTTTTTESRWLTATPQKSHAHKTVTPLLRKVDRIDNESSFDIEEKDNEEQLISQNDTSLVVADDPNVLIKHSSDPYSDFRLSMVTMIEEEGLQFSRGLKGSFRVSGAHSTLWEVGSGGFEKC</sequence>
<comment type="caution">
    <text evidence="2">The sequence shown here is derived from an EMBL/GenBank/DDBJ whole genome shotgun (WGS) entry which is preliminary data.</text>
</comment>
<dbReference type="AlphaFoldDB" id="A0A8T0GVJ0"/>
<dbReference type="Proteomes" id="UP000822688">
    <property type="component" value="Chromosome 9"/>
</dbReference>
<feature type="compositionally biased region" description="Low complexity" evidence="1">
    <location>
        <begin position="180"/>
        <end position="192"/>
    </location>
</feature>
<feature type="compositionally biased region" description="Polar residues" evidence="1">
    <location>
        <begin position="193"/>
        <end position="207"/>
    </location>
</feature>
<reference evidence="2" key="1">
    <citation type="submission" date="2020-06" db="EMBL/GenBank/DDBJ databases">
        <title>WGS assembly of Ceratodon purpureus strain R40.</title>
        <authorList>
            <person name="Carey S.B."/>
            <person name="Jenkins J."/>
            <person name="Shu S."/>
            <person name="Lovell J.T."/>
            <person name="Sreedasyam A."/>
            <person name="Maumus F."/>
            <person name="Tiley G.P."/>
            <person name="Fernandez-Pozo N."/>
            <person name="Barry K."/>
            <person name="Chen C."/>
            <person name="Wang M."/>
            <person name="Lipzen A."/>
            <person name="Daum C."/>
            <person name="Saski C.A."/>
            <person name="Payton A.C."/>
            <person name="Mcbreen J.C."/>
            <person name="Conrad R.E."/>
            <person name="Kollar L.M."/>
            <person name="Olsson S."/>
            <person name="Huttunen S."/>
            <person name="Landis J.B."/>
            <person name="Wickett N.J."/>
            <person name="Johnson M.G."/>
            <person name="Rensing S.A."/>
            <person name="Grimwood J."/>
            <person name="Schmutz J."/>
            <person name="Mcdaniel S.F."/>
        </authorList>
    </citation>
    <scope>NUCLEOTIDE SEQUENCE</scope>
    <source>
        <strain evidence="2">R40</strain>
    </source>
</reference>
<keyword evidence="3" id="KW-1185">Reference proteome</keyword>
<accession>A0A8T0GVJ0</accession>
<dbReference type="EMBL" id="CM026430">
    <property type="protein sequence ID" value="KAG0563040.1"/>
    <property type="molecule type" value="Genomic_DNA"/>
</dbReference>